<comment type="caution">
    <text evidence="2">The sequence shown here is derived from an EMBL/GenBank/DDBJ whole genome shotgun (WGS) entry which is preliminary data.</text>
</comment>
<keyword evidence="1" id="KW-0732">Signal</keyword>
<proteinExistence type="predicted"/>
<gene>
    <name evidence="2" type="ORF">JMJ77_012309</name>
</gene>
<evidence type="ECO:0000313" key="2">
    <source>
        <dbReference type="EMBL" id="KAG7041791.1"/>
    </source>
</evidence>
<sequence>MYLALPSRLSHGHLPLLLLLHCTATENLNADLFQGKSAAQRHQKCFDVRERRMRRNHSRHPARVSAGVRPALPKPLTRYTYLYAGILILHTRSEFQRHFLQMASSGGCVGLSGKALEPFTLPESYALFRDSAKQFVGLHSPFPGFDTYIRIVSVPLLFSLAVDRVSRV</sequence>
<name>A0A9P7QUM5_9PEZI</name>
<protein>
    <recommendedName>
        <fullName evidence="4">Secreted protein</fullName>
    </recommendedName>
</protein>
<dbReference type="Proteomes" id="UP000699042">
    <property type="component" value="Unassembled WGS sequence"/>
</dbReference>
<dbReference type="AlphaFoldDB" id="A0A9P7QUM5"/>
<keyword evidence="3" id="KW-1185">Reference proteome</keyword>
<accession>A0A9P7QUM5</accession>
<dbReference type="EMBL" id="JAESDN010000014">
    <property type="protein sequence ID" value="KAG7041791.1"/>
    <property type="molecule type" value="Genomic_DNA"/>
</dbReference>
<evidence type="ECO:0008006" key="4">
    <source>
        <dbReference type="Google" id="ProtNLM"/>
    </source>
</evidence>
<reference evidence="2" key="1">
    <citation type="submission" date="2021-05" db="EMBL/GenBank/DDBJ databases">
        <title>Comparative genomics of three Colletotrichum scovillei strains and genetic complementation revealed genes involved fungal growth and virulence on chili pepper.</title>
        <authorList>
            <person name="Hsieh D.-K."/>
            <person name="Chuang S.-C."/>
            <person name="Chen C.-Y."/>
            <person name="Chao Y.-T."/>
            <person name="Lu M.-Y.J."/>
            <person name="Lee M.-H."/>
            <person name="Shih M.-C."/>
        </authorList>
    </citation>
    <scope>NUCLEOTIDE SEQUENCE</scope>
    <source>
        <strain evidence="2">Coll-153</strain>
    </source>
</reference>
<evidence type="ECO:0000256" key="1">
    <source>
        <dbReference type="SAM" id="SignalP"/>
    </source>
</evidence>
<evidence type="ECO:0000313" key="3">
    <source>
        <dbReference type="Proteomes" id="UP000699042"/>
    </source>
</evidence>
<feature type="signal peptide" evidence="1">
    <location>
        <begin position="1"/>
        <end position="25"/>
    </location>
</feature>
<organism evidence="2 3">
    <name type="scientific">Colletotrichum scovillei</name>
    <dbReference type="NCBI Taxonomy" id="1209932"/>
    <lineage>
        <taxon>Eukaryota</taxon>
        <taxon>Fungi</taxon>
        <taxon>Dikarya</taxon>
        <taxon>Ascomycota</taxon>
        <taxon>Pezizomycotina</taxon>
        <taxon>Sordariomycetes</taxon>
        <taxon>Hypocreomycetidae</taxon>
        <taxon>Glomerellales</taxon>
        <taxon>Glomerellaceae</taxon>
        <taxon>Colletotrichum</taxon>
        <taxon>Colletotrichum acutatum species complex</taxon>
    </lineage>
</organism>
<feature type="chain" id="PRO_5040370579" description="Secreted protein" evidence="1">
    <location>
        <begin position="26"/>
        <end position="168"/>
    </location>
</feature>